<dbReference type="SUPFAM" id="SSF88659">
    <property type="entry name" value="Sigma3 and sigma4 domains of RNA polymerase sigma factors"/>
    <property type="match status" value="1"/>
</dbReference>
<keyword evidence="2" id="KW-0805">Transcription regulation</keyword>
<evidence type="ECO:0000313" key="7">
    <source>
        <dbReference type="EMBL" id="QDU27093.1"/>
    </source>
</evidence>
<dbReference type="InterPro" id="IPR013249">
    <property type="entry name" value="RNA_pol_sigma70_r4_t2"/>
</dbReference>
<organism evidence="7 8">
    <name type="scientific">Anatilimnocola aggregata</name>
    <dbReference type="NCBI Taxonomy" id="2528021"/>
    <lineage>
        <taxon>Bacteria</taxon>
        <taxon>Pseudomonadati</taxon>
        <taxon>Planctomycetota</taxon>
        <taxon>Planctomycetia</taxon>
        <taxon>Pirellulales</taxon>
        <taxon>Pirellulaceae</taxon>
        <taxon>Anatilimnocola</taxon>
    </lineage>
</organism>
<dbReference type="GO" id="GO:0016987">
    <property type="term" value="F:sigma factor activity"/>
    <property type="evidence" value="ECO:0007669"/>
    <property type="project" value="UniProtKB-KW"/>
</dbReference>
<gene>
    <name evidence="7" type="primary">sigM_2</name>
    <name evidence="7" type="ORF">ETAA8_21770</name>
</gene>
<dbReference type="InterPro" id="IPR013325">
    <property type="entry name" value="RNA_pol_sigma_r2"/>
</dbReference>
<dbReference type="PANTHER" id="PTHR43133">
    <property type="entry name" value="RNA POLYMERASE ECF-TYPE SIGMA FACTO"/>
    <property type="match status" value="1"/>
</dbReference>
<evidence type="ECO:0000256" key="5">
    <source>
        <dbReference type="ARBA" id="ARBA00023163"/>
    </source>
</evidence>
<dbReference type="Gene3D" id="1.10.1740.10">
    <property type="match status" value="1"/>
</dbReference>
<accession>A0A517YA20</accession>
<dbReference type="InterPro" id="IPR036388">
    <property type="entry name" value="WH-like_DNA-bd_sf"/>
</dbReference>
<proteinExistence type="inferred from homology"/>
<dbReference type="NCBIfam" id="TIGR02984">
    <property type="entry name" value="Sig-70_plancto1"/>
    <property type="match status" value="1"/>
</dbReference>
<dbReference type="SUPFAM" id="SSF88946">
    <property type="entry name" value="Sigma2 domain of RNA polymerase sigma factors"/>
    <property type="match status" value="1"/>
</dbReference>
<keyword evidence="3" id="KW-0731">Sigma factor</keyword>
<dbReference type="RefSeq" id="WP_145087967.1">
    <property type="nucleotide sequence ID" value="NZ_CP036274.1"/>
</dbReference>
<dbReference type="InterPro" id="IPR039425">
    <property type="entry name" value="RNA_pol_sigma-70-like"/>
</dbReference>
<keyword evidence="4" id="KW-0238">DNA-binding</keyword>
<evidence type="ECO:0000256" key="4">
    <source>
        <dbReference type="ARBA" id="ARBA00023125"/>
    </source>
</evidence>
<dbReference type="EMBL" id="CP036274">
    <property type="protein sequence ID" value="QDU27093.1"/>
    <property type="molecule type" value="Genomic_DNA"/>
</dbReference>
<dbReference type="Proteomes" id="UP000315017">
    <property type="component" value="Chromosome"/>
</dbReference>
<dbReference type="Gene3D" id="1.10.10.10">
    <property type="entry name" value="Winged helix-like DNA-binding domain superfamily/Winged helix DNA-binding domain"/>
    <property type="match status" value="1"/>
</dbReference>
<dbReference type="AlphaFoldDB" id="A0A517YA20"/>
<dbReference type="NCBIfam" id="TIGR02937">
    <property type="entry name" value="sigma70-ECF"/>
    <property type="match status" value="1"/>
</dbReference>
<protein>
    <submittedName>
        <fullName evidence="7">RNA polymerase sigma factor SigM</fullName>
    </submittedName>
</protein>
<keyword evidence="8" id="KW-1185">Reference proteome</keyword>
<feature type="domain" description="RNA polymerase sigma factor 70 region 4 type 2" evidence="6">
    <location>
        <begin position="165"/>
        <end position="215"/>
    </location>
</feature>
<evidence type="ECO:0000256" key="1">
    <source>
        <dbReference type="ARBA" id="ARBA00010641"/>
    </source>
</evidence>
<keyword evidence="5" id="KW-0804">Transcription</keyword>
<dbReference type="GO" id="GO:0003677">
    <property type="term" value="F:DNA binding"/>
    <property type="evidence" value="ECO:0007669"/>
    <property type="project" value="UniProtKB-KW"/>
</dbReference>
<reference evidence="7 8" key="1">
    <citation type="submission" date="2019-02" db="EMBL/GenBank/DDBJ databases">
        <title>Deep-cultivation of Planctomycetes and their phenomic and genomic characterization uncovers novel biology.</title>
        <authorList>
            <person name="Wiegand S."/>
            <person name="Jogler M."/>
            <person name="Boedeker C."/>
            <person name="Pinto D."/>
            <person name="Vollmers J."/>
            <person name="Rivas-Marin E."/>
            <person name="Kohn T."/>
            <person name="Peeters S.H."/>
            <person name="Heuer A."/>
            <person name="Rast P."/>
            <person name="Oberbeckmann S."/>
            <person name="Bunk B."/>
            <person name="Jeske O."/>
            <person name="Meyerdierks A."/>
            <person name="Storesund J.E."/>
            <person name="Kallscheuer N."/>
            <person name="Luecker S."/>
            <person name="Lage O.M."/>
            <person name="Pohl T."/>
            <person name="Merkel B.J."/>
            <person name="Hornburger P."/>
            <person name="Mueller R.-W."/>
            <person name="Bruemmer F."/>
            <person name="Labrenz M."/>
            <person name="Spormann A.M."/>
            <person name="Op den Camp H."/>
            <person name="Overmann J."/>
            <person name="Amann R."/>
            <person name="Jetten M.S.M."/>
            <person name="Mascher T."/>
            <person name="Medema M.H."/>
            <person name="Devos D.P."/>
            <person name="Kaster A.-K."/>
            <person name="Ovreas L."/>
            <person name="Rohde M."/>
            <person name="Galperin M.Y."/>
            <person name="Jogler C."/>
        </authorList>
    </citation>
    <scope>NUCLEOTIDE SEQUENCE [LARGE SCALE GENOMIC DNA]</scope>
    <source>
        <strain evidence="7 8">ETA_A8</strain>
    </source>
</reference>
<dbReference type="InterPro" id="IPR013324">
    <property type="entry name" value="RNA_pol_sigma_r3/r4-like"/>
</dbReference>
<dbReference type="InterPro" id="IPR014326">
    <property type="entry name" value="RNA_pol_sigma-70_Plancto"/>
</dbReference>
<comment type="similarity">
    <text evidence="1">Belongs to the sigma-70 factor family. ECF subfamily.</text>
</comment>
<dbReference type="Pfam" id="PF08281">
    <property type="entry name" value="Sigma70_r4_2"/>
    <property type="match status" value="1"/>
</dbReference>
<evidence type="ECO:0000256" key="3">
    <source>
        <dbReference type="ARBA" id="ARBA00023082"/>
    </source>
</evidence>
<evidence type="ECO:0000313" key="8">
    <source>
        <dbReference type="Proteomes" id="UP000315017"/>
    </source>
</evidence>
<evidence type="ECO:0000256" key="2">
    <source>
        <dbReference type="ARBA" id="ARBA00023015"/>
    </source>
</evidence>
<dbReference type="KEGG" id="aagg:ETAA8_21770"/>
<evidence type="ECO:0000259" key="6">
    <source>
        <dbReference type="Pfam" id="PF08281"/>
    </source>
</evidence>
<dbReference type="InterPro" id="IPR014284">
    <property type="entry name" value="RNA_pol_sigma-70_dom"/>
</dbReference>
<sequence length="226" mass="25764">MSPPTLAGPVARDSDTSEICIYPRPEIESLLASARRGDRQSIGELLAHCRAYLTLLGSTHFQRRLRPRVSQSDIVQEAMLRAHAHFAQFRGHTERELMAWLREILVNSLARFVEQHVRTAKRDIRREISLDQIPGAMGALAQSPSAESYFAPHTSIPPDERPTLLAALLSQLPEHYREVLVLRNIQGLSFEEVAERLHRSPGATRMLWLRAIEKLRAVYRKAEQYD</sequence>
<dbReference type="GO" id="GO:0006352">
    <property type="term" value="P:DNA-templated transcription initiation"/>
    <property type="evidence" value="ECO:0007669"/>
    <property type="project" value="InterPro"/>
</dbReference>
<dbReference type="PANTHER" id="PTHR43133:SF8">
    <property type="entry name" value="RNA POLYMERASE SIGMA FACTOR HI_1459-RELATED"/>
    <property type="match status" value="1"/>
</dbReference>
<dbReference type="OrthoDB" id="265297at2"/>
<dbReference type="CDD" id="cd06171">
    <property type="entry name" value="Sigma70_r4"/>
    <property type="match status" value="1"/>
</dbReference>
<name>A0A517YA20_9BACT</name>